<dbReference type="InterPro" id="IPR006311">
    <property type="entry name" value="TAT_signal"/>
</dbReference>
<organism evidence="2 3">
    <name type="scientific">Paraconexibacter algicola</name>
    <dbReference type="NCBI Taxonomy" id="2133960"/>
    <lineage>
        <taxon>Bacteria</taxon>
        <taxon>Bacillati</taxon>
        <taxon>Actinomycetota</taxon>
        <taxon>Thermoleophilia</taxon>
        <taxon>Solirubrobacterales</taxon>
        <taxon>Paraconexibacteraceae</taxon>
        <taxon>Paraconexibacter</taxon>
    </lineage>
</organism>
<accession>A0A2T4UEI4</accession>
<evidence type="ECO:0008006" key="4">
    <source>
        <dbReference type="Google" id="ProtNLM"/>
    </source>
</evidence>
<protein>
    <recommendedName>
        <fullName evidence="4">Phosphatase</fullName>
    </recommendedName>
</protein>
<evidence type="ECO:0000256" key="1">
    <source>
        <dbReference type="SAM" id="MobiDB-lite"/>
    </source>
</evidence>
<dbReference type="AlphaFoldDB" id="A0A2T4UEI4"/>
<comment type="caution">
    <text evidence="2">The sequence shown here is derived from an EMBL/GenBank/DDBJ whole genome shotgun (WGS) entry which is preliminary data.</text>
</comment>
<evidence type="ECO:0000313" key="3">
    <source>
        <dbReference type="Proteomes" id="UP000240739"/>
    </source>
</evidence>
<dbReference type="Pfam" id="PF05787">
    <property type="entry name" value="PhoX"/>
    <property type="match status" value="1"/>
</dbReference>
<gene>
    <name evidence="2" type="ORF">C7Y72_14100</name>
</gene>
<dbReference type="Proteomes" id="UP000240739">
    <property type="component" value="Unassembled WGS sequence"/>
</dbReference>
<dbReference type="RefSeq" id="WP_107569841.1">
    <property type="nucleotide sequence ID" value="NZ_PYYB01000002.1"/>
</dbReference>
<keyword evidence="3" id="KW-1185">Reference proteome</keyword>
<dbReference type="NCBIfam" id="TIGR01409">
    <property type="entry name" value="TAT_signal_seq"/>
    <property type="match status" value="1"/>
</dbReference>
<feature type="region of interest" description="Disordered" evidence="1">
    <location>
        <begin position="435"/>
        <end position="456"/>
    </location>
</feature>
<dbReference type="SUPFAM" id="SSF63829">
    <property type="entry name" value="Calcium-dependent phosphotriesterase"/>
    <property type="match status" value="1"/>
</dbReference>
<dbReference type="OrthoDB" id="9801383at2"/>
<proteinExistence type="predicted"/>
<name>A0A2T4UEI4_9ACTN</name>
<evidence type="ECO:0000313" key="2">
    <source>
        <dbReference type="EMBL" id="PTL56122.1"/>
    </source>
</evidence>
<sequence length="828" mass="88121">MQTVDDQTLVGKLTGDQTRRSFIKAVAAAGASTVAAQALEIAGVTDLMTDSALAAGDATPFSEFTALAASSLDRFEVPPGFRADVLIRYGDTFANTDGTTWTYGYNNDYLAYFPLDGENEGLIFVNHEYPAPFFQNGYKQTGVENPAGAPAAKHTKTDAEIHQEMESVGNSIVHIKRGADGIWKVVSPSRYNRRIFGGDVPGKPDTPLTFTGPLAGAPGTVLQAGSGGTVGTAGVRGPRIAVGTTAPGTIGNCSGGITPWGTALSCEENYDGYGFALGNQDFFYGWGQVAGNEYKADTGAVGESQRYGWVCEHDPHDPAFVGRKHTALGRFRHENTAFRQAPGKKFVLYMGDDQANQATYKFVSTRAFVPGDRANNLQILTEGTLYVARWAPEGRRRFSAINGPLLTATSGTGQWVKVEDWELYDTRLSLGGYTTSTAGTRRPKQGTNTGDTDPTSANYAGRFNRDIDTGGGVLANEWLTHFAMNRPEDVEVDSDGTVYIALTNNSGVNDVHGSVRRLTEAGNDPEALTFTWQDYASGGVTGRPAEGEKGFSSCDNLVFDSANNLWIVTDISSASLRGSTNAAPHYDYHANNAVFMIPRSGPNAGIAFRFANMPIEAEGTGPYFTPDEQTLFINVQHPGEVTATRTSAVFGDVQTYSSWWPGGDRTANFTPSTPIPATVAITRVRPPAPGSPSTPPPSQTIPAGIPATPGVPGSPTPADTSRPVLTRLALKKVSAAGFRRAGARVTFAVSEPATVRIRLLAKVGRRTLTVGSRTLKVGRVGSSTVTVRPSSTGKAVLRLRSRLNVTLEVRATDLAGNARTTKKSTRIG</sequence>
<dbReference type="InterPro" id="IPR019546">
    <property type="entry name" value="TAT_signal_bac_arc"/>
</dbReference>
<dbReference type="PANTHER" id="PTHR35399">
    <property type="entry name" value="SLR8030 PROTEIN"/>
    <property type="match status" value="1"/>
</dbReference>
<dbReference type="PANTHER" id="PTHR35399:SF2">
    <property type="entry name" value="DUF839 DOMAIN-CONTAINING PROTEIN"/>
    <property type="match status" value="1"/>
</dbReference>
<dbReference type="EMBL" id="PYYB01000002">
    <property type="protein sequence ID" value="PTL56122.1"/>
    <property type="molecule type" value="Genomic_DNA"/>
</dbReference>
<reference evidence="2 3" key="1">
    <citation type="submission" date="2018-03" db="EMBL/GenBank/DDBJ databases">
        <title>Aquarubrobacter algicola gen. nov., sp. nov., a novel actinobacterium isolated from shallow eutrophic lake during the end of cyanobacterial harmful algal blooms.</title>
        <authorList>
            <person name="Chun S.J."/>
        </authorList>
    </citation>
    <scope>NUCLEOTIDE SEQUENCE [LARGE SCALE GENOMIC DNA]</scope>
    <source>
        <strain evidence="2 3">Seoho-28</strain>
    </source>
</reference>
<dbReference type="Gene3D" id="2.40.10.500">
    <property type="match status" value="1"/>
</dbReference>
<feature type="region of interest" description="Disordered" evidence="1">
    <location>
        <begin position="684"/>
        <end position="721"/>
    </location>
</feature>
<feature type="compositionally biased region" description="Pro residues" evidence="1">
    <location>
        <begin position="686"/>
        <end position="699"/>
    </location>
</feature>
<dbReference type="PROSITE" id="PS51318">
    <property type="entry name" value="TAT"/>
    <property type="match status" value="1"/>
</dbReference>
<dbReference type="InterPro" id="IPR008557">
    <property type="entry name" value="PhoX"/>
</dbReference>